<dbReference type="Pfam" id="PF04768">
    <property type="entry name" value="NAT"/>
    <property type="match status" value="1"/>
</dbReference>
<evidence type="ECO:0000259" key="16">
    <source>
        <dbReference type="PROSITE" id="PS51731"/>
    </source>
</evidence>
<dbReference type="EC" id="2.3.1.1" evidence="5"/>
<keyword evidence="9" id="KW-0809">Transit peptide</keyword>
<dbReference type="VEuPathDB" id="FungiDB:AMAG_15302"/>
<evidence type="ECO:0000256" key="1">
    <source>
        <dbReference type="ARBA" id="ARBA00002294"/>
    </source>
</evidence>
<dbReference type="AlphaFoldDB" id="A0A0L0T8K4"/>
<evidence type="ECO:0000256" key="5">
    <source>
        <dbReference type="ARBA" id="ARBA00012697"/>
    </source>
</evidence>
<keyword evidence="10" id="KW-0496">Mitochondrion</keyword>
<dbReference type="GO" id="GO:0004042">
    <property type="term" value="F:L-glutamate N-acetyltransferase activity"/>
    <property type="evidence" value="ECO:0007669"/>
    <property type="project" value="TreeGrafter"/>
</dbReference>
<evidence type="ECO:0000256" key="11">
    <source>
        <dbReference type="ARBA" id="ARBA00023315"/>
    </source>
</evidence>
<evidence type="ECO:0000256" key="14">
    <source>
        <dbReference type="ARBA" id="ARBA00048372"/>
    </source>
</evidence>
<dbReference type="eggNOG" id="KOG2436">
    <property type="taxonomic scope" value="Eukaryota"/>
</dbReference>
<sequence length="333" mass="35148">MTLPLRAPTPALLTARTALRRAFSASSHFLRIPSLRTFSTSTVAARPRPAGGSSRAVPPSPPWTCKRASAAYRLSSSTSTPTTSSDPPPTSSSTPAPPPASSTQALVHRILAAGAPTPREAASYLRRYQVPPPGASQQFDVGSGAPPWLAASDASGDDSGGSSGAWPPTVVRAGPKVVVHSSTATLDRAKVVDLLESAFGRSLDVDAYFARLDKHLCAAVVAGDYAGAAIVTRESPGGCMYLDKLAVHPRQTAGGGLVDVVWRGLRDVCPKELVWRSRGNNPVNAWYFDRADGMVKLGKLPEGEKSGWTVFWYGPERVDEYVEVARGVPASFV</sequence>
<evidence type="ECO:0000256" key="13">
    <source>
        <dbReference type="ARBA" id="ARBA00033251"/>
    </source>
</evidence>
<evidence type="ECO:0000256" key="15">
    <source>
        <dbReference type="SAM" id="MobiDB-lite"/>
    </source>
</evidence>
<comment type="subcellular location">
    <subcellularLocation>
        <location evidence="2">Mitochondrion</location>
    </subcellularLocation>
</comment>
<evidence type="ECO:0000256" key="4">
    <source>
        <dbReference type="ARBA" id="ARBA00008694"/>
    </source>
</evidence>
<protein>
    <recommendedName>
        <fullName evidence="6">Amino-acid acetyltransferase, mitochondrial</fullName>
        <ecNumber evidence="5">2.3.1.1</ecNumber>
    </recommendedName>
    <alternativeName>
        <fullName evidence="12">Glutamate N-acetyltransferase</fullName>
    </alternativeName>
    <alternativeName>
        <fullName evidence="13">N-acetylglutamate synthase</fullName>
    </alternativeName>
</protein>
<organism evidence="17 18">
    <name type="scientific">Allomyces macrogynus (strain ATCC 38327)</name>
    <name type="common">Allomyces javanicus var. macrogynus</name>
    <dbReference type="NCBI Taxonomy" id="578462"/>
    <lineage>
        <taxon>Eukaryota</taxon>
        <taxon>Fungi</taxon>
        <taxon>Fungi incertae sedis</taxon>
        <taxon>Blastocladiomycota</taxon>
        <taxon>Blastocladiomycetes</taxon>
        <taxon>Blastocladiales</taxon>
        <taxon>Blastocladiaceae</taxon>
        <taxon>Allomyces</taxon>
    </lineage>
</organism>
<keyword evidence="8" id="KW-0808">Transferase</keyword>
<dbReference type="UniPathway" id="UPA00068"/>
<accession>A0A0L0T8K4</accession>
<evidence type="ECO:0000256" key="3">
    <source>
        <dbReference type="ARBA" id="ARBA00004925"/>
    </source>
</evidence>
<feature type="compositionally biased region" description="Pro residues" evidence="15">
    <location>
        <begin position="86"/>
        <end position="100"/>
    </location>
</feature>
<evidence type="ECO:0000256" key="6">
    <source>
        <dbReference type="ARBA" id="ARBA00018802"/>
    </source>
</evidence>
<evidence type="ECO:0000256" key="9">
    <source>
        <dbReference type="ARBA" id="ARBA00022946"/>
    </source>
</evidence>
<name>A0A0L0T8K4_ALLM3</name>
<evidence type="ECO:0000256" key="12">
    <source>
        <dbReference type="ARBA" id="ARBA00030346"/>
    </source>
</evidence>
<evidence type="ECO:0000256" key="7">
    <source>
        <dbReference type="ARBA" id="ARBA00022605"/>
    </source>
</evidence>
<dbReference type="STRING" id="578462.A0A0L0T8K4"/>
<dbReference type="GO" id="GO:0006592">
    <property type="term" value="P:ornithine biosynthetic process"/>
    <property type="evidence" value="ECO:0007669"/>
    <property type="project" value="TreeGrafter"/>
</dbReference>
<dbReference type="PANTHER" id="PTHR23342:SF4">
    <property type="entry name" value="AMINO-ACID ACETYLTRANSFERASE, MITOCHONDRIAL"/>
    <property type="match status" value="1"/>
</dbReference>
<dbReference type="GO" id="GO:0006526">
    <property type="term" value="P:L-arginine biosynthetic process"/>
    <property type="evidence" value="ECO:0007669"/>
    <property type="project" value="UniProtKB-UniPathway"/>
</dbReference>
<evidence type="ECO:0000313" key="18">
    <source>
        <dbReference type="Proteomes" id="UP000054350"/>
    </source>
</evidence>
<feature type="domain" description="N-acetyltransferase" evidence="16">
    <location>
        <begin position="175"/>
        <end position="333"/>
    </location>
</feature>
<dbReference type="PANTHER" id="PTHR23342">
    <property type="entry name" value="N-ACETYLGLUTAMATE SYNTHASE"/>
    <property type="match status" value="1"/>
</dbReference>
<evidence type="ECO:0000256" key="8">
    <source>
        <dbReference type="ARBA" id="ARBA00022679"/>
    </source>
</evidence>
<dbReference type="OrthoDB" id="5585968at2759"/>
<comment type="pathway">
    <text evidence="3">Amino-acid biosynthesis; L-arginine biosynthesis; N(2)-acetyl-L-ornithine from L-glutamate: step 1/4.</text>
</comment>
<reference evidence="18" key="2">
    <citation type="submission" date="2009-11" db="EMBL/GenBank/DDBJ databases">
        <title>The Genome Sequence of Allomyces macrogynus strain ATCC 38327.</title>
        <authorList>
            <consortium name="The Broad Institute Genome Sequencing Platform"/>
            <person name="Russ C."/>
            <person name="Cuomo C."/>
            <person name="Shea T."/>
            <person name="Young S.K."/>
            <person name="Zeng Q."/>
            <person name="Koehrsen M."/>
            <person name="Haas B."/>
            <person name="Borodovsky M."/>
            <person name="Guigo R."/>
            <person name="Alvarado L."/>
            <person name="Berlin A."/>
            <person name="Borenstein D."/>
            <person name="Chen Z."/>
            <person name="Engels R."/>
            <person name="Freedman E."/>
            <person name="Gellesch M."/>
            <person name="Goldberg J."/>
            <person name="Griggs A."/>
            <person name="Gujja S."/>
            <person name="Heiman D."/>
            <person name="Hepburn T."/>
            <person name="Howarth C."/>
            <person name="Jen D."/>
            <person name="Larson L."/>
            <person name="Lewis B."/>
            <person name="Mehta T."/>
            <person name="Park D."/>
            <person name="Pearson M."/>
            <person name="Roberts A."/>
            <person name="Saif S."/>
            <person name="Shenoy N."/>
            <person name="Sisk P."/>
            <person name="Stolte C."/>
            <person name="Sykes S."/>
            <person name="Walk T."/>
            <person name="White J."/>
            <person name="Yandava C."/>
            <person name="Burger G."/>
            <person name="Gray M.W."/>
            <person name="Holland P.W.H."/>
            <person name="King N."/>
            <person name="Lang F.B.F."/>
            <person name="Roger A.J."/>
            <person name="Ruiz-Trillo I."/>
            <person name="Lander E."/>
            <person name="Nusbaum C."/>
        </authorList>
    </citation>
    <scope>NUCLEOTIDE SEQUENCE [LARGE SCALE GENOMIC DNA]</scope>
    <source>
        <strain evidence="18">ATCC 38327</strain>
    </source>
</reference>
<comment type="catalytic activity">
    <reaction evidence="14">
        <text>L-glutamate + acetyl-CoA = N-acetyl-L-glutamate + CoA + H(+)</text>
        <dbReference type="Rhea" id="RHEA:24292"/>
        <dbReference type="ChEBI" id="CHEBI:15378"/>
        <dbReference type="ChEBI" id="CHEBI:29985"/>
        <dbReference type="ChEBI" id="CHEBI:44337"/>
        <dbReference type="ChEBI" id="CHEBI:57287"/>
        <dbReference type="ChEBI" id="CHEBI:57288"/>
        <dbReference type="EC" id="2.3.1.1"/>
    </reaction>
</comment>
<dbReference type="PROSITE" id="PS51731">
    <property type="entry name" value="GNAT_NAGS"/>
    <property type="match status" value="1"/>
</dbReference>
<dbReference type="Proteomes" id="UP000054350">
    <property type="component" value="Unassembled WGS sequence"/>
</dbReference>
<feature type="compositionally biased region" description="Low complexity" evidence="15">
    <location>
        <begin position="75"/>
        <end position="85"/>
    </location>
</feature>
<evidence type="ECO:0000313" key="17">
    <source>
        <dbReference type="EMBL" id="KNE71045.1"/>
    </source>
</evidence>
<reference evidence="17 18" key="1">
    <citation type="submission" date="2009-11" db="EMBL/GenBank/DDBJ databases">
        <title>Annotation of Allomyces macrogynus ATCC 38327.</title>
        <authorList>
            <consortium name="The Broad Institute Genome Sequencing Platform"/>
            <person name="Russ C."/>
            <person name="Cuomo C."/>
            <person name="Burger G."/>
            <person name="Gray M.W."/>
            <person name="Holland P.W.H."/>
            <person name="King N."/>
            <person name="Lang F.B.F."/>
            <person name="Roger A.J."/>
            <person name="Ruiz-Trillo I."/>
            <person name="Young S.K."/>
            <person name="Zeng Q."/>
            <person name="Gargeya S."/>
            <person name="Fitzgerald M."/>
            <person name="Haas B."/>
            <person name="Abouelleil A."/>
            <person name="Alvarado L."/>
            <person name="Arachchi H.M."/>
            <person name="Berlin A."/>
            <person name="Chapman S.B."/>
            <person name="Gearin G."/>
            <person name="Goldberg J."/>
            <person name="Griggs A."/>
            <person name="Gujja S."/>
            <person name="Hansen M."/>
            <person name="Heiman D."/>
            <person name="Howarth C."/>
            <person name="Larimer J."/>
            <person name="Lui A."/>
            <person name="MacDonald P.J.P."/>
            <person name="McCowen C."/>
            <person name="Montmayeur A."/>
            <person name="Murphy C."/>
            <person name="Neiman D."/>
            <person name="Pearson M."/>
            <person name="Priest M."/>
            <person name="Roberts A."/>
            <person name="Saif S."/>
            <person name="Shea T."/>
            <person name="Sisk P."/>
            <person name="Stolte C."/>
            <person name="Sykes S."/>
            <person name="Wortman J."/>
            <person name="Nusbaum C."/>
            <person name="Birren B."/>
        </authorList>
    </citation>
    <scope>NUCLEOTIDE SEQUENCE [LARGE SCALE GENOMIC DNA]</scope>
    <source>
        <strain evidence="17 18">ATCC 38327</strain>
    </source>
</reference>
<dbReference type="GO" id="GO:0005759">
    <property type="term" value="C:mitochondrial matrix"/>
    <property type="evidence" value="ECO:0007669"/>
    <property type="project" value="TreeGrafter"/>
</dbReference>
<feature type="region of interest" description="Disordered" evidence="15">
    <location>
        <begin position="133"/>
        <end position="168"/>
    </location>
</feature>
<dbReference type="InterPro" id="IPR006855">
    <property type="entry name" value="Vertebrate-like_GNAT_dom"/>
</dbReference>
<dbReference type="Gene3D" id="3.40.630.30">
    <property type="match status" value="1"/>
</dbReference>
<proteinExistence type="inferred from homology"/>
<evidence type="ECO:0000256" key="10">
    <source>
        <dbReference type="ARBA" id="ARBA00023128"/>
    </source>
</evidence>
<feature type="region of interest" description="Disordered" evidence="15">
    <location>
        <begin position="41"/>
        <end position="103"/>
    </location>
</feature>
<comment type="function">
    <text evidence="1">N-acetylglutamate synthase involved in arginine biosynthesis.</text>
</comment>
<dbReference type="EMBL" id="GG745369">
    <property type="protein sequence ID" value="KNE71045.1"/>
    <property type="molecule type" value="Genomic_DNA"/>
</dbReference>
<keyword evidence="7" id="KW-0028">Amino-acid biosynthesis</keyword>
<evidence type="ECO:0000256" key="2">
    <source>
        <dbReference type="ARBA" id="ARBA00004173"/>
    </source>
</evidence>
<keyword evidence="11" id="KW-0012">Acyltransferase</keyword>
<comment type="similarity">
    <text evidence="4">Belongs to the acetyltransferase family.</text>
</comment>
<gene>
    <name evidence="17" type="ORF">AMAG_15302</name>
</gene>
<keyword evidence="18" id="KW-1185">Reference proteome</keyword>